<dbReference type="EMBL" id="JBCLTR010000001">
    <property type="protein sequence ID" value="MEY8632149.1"/>
    <property type="molecule type" value="Genomic_DNA"/>
</dbReference>
<name>A0ABV4DEG4_9FIRM</name>
<sequence>MGFALRKNYKTEELISKKNAVQMFDSGFFNNLEAALQSVNKMPQPTFDKIVEKYVEMNVAHPFREGNTRTTAVFIERYLNSIGFPVNNDMFQKHAQYFRNALVRSNYANYPKGI</sequence>
<keyword evidence="2" id="KW-0548">Nucleotidyltransferase</keyword>
<protein>
    <recommendedName>
        <fullName evidence="5">protein adenylyltransferase</fullName>
        <ecNumber evidence="5">2.7.7.108</ecNumber>
    </recommendedName>
</protein>
<accession>A0ABV4DEG4</accession>
<dbReference type="Gene3D" id="1.10.3290.10">
    <property type="entry name" value="Fido-like domain"/>
    <property type="match status" value="1"/>
</dbReference>
<evidence type="ECO:0000256" key="1">
    <source>
        <dbReference type="ARBA" id="ARBA00022679"/>
    </source>
</evidence>
<gene>
    <name evidence="9" type="ORF">AALG99_01200</name>
</gene>
<dbReference type="InterPro" id="IPR003812">
    <property type="entry name" value="Fido"/>
</dbReference>
<evidence type="ECO:0000313" key="9">
    <source>
        <dbReference type="EMBL" id="MEY8632149.1"/>
    </source>
</evidence>
<comment type="catalytic activity">
    <reaction evidence="6">
        <text>L-threonyl-[protein] + ATP = 3-O-(5'-adenylyl)-L-threonyl-[protein] + diphosphate</text>
        <dbReference type="Rhea" id="RHEA:54292"/>
        <dbReference type="Rhea" id="RHEA-COMP:11060"/>
        <dbReference type="Rhea" id="RHEA-COMP:13847"/>
        <dbReference type="ChEBI" id="CHEBI:30013"/>
        <dbReference type="ChEBI" id="CHEBI:30616"/>
        <dbReference type="ChEBI" id="CHEBI:33019"/>
        <dbReference type="ChEBI" id="CHEBI:138113"/>
        <dbReference type="EC" id="2.7.7.108"/>
    </reaction>
</comment>
<reference evidence="9 10" key="1">
    <citation type="submission" date="2024-03" db="EMBL/GenBank/DDBJ databases">
        <title>Mouse gut bacterial collection (mGBC) of GemPharmatech.</title>
        <authorList>
            <person name="He Y."/>
            <person name="Dong L."/>
            <person name="Wu D."/>
            <person name="Gao X."/>
            <person name="Lin Z."/>
        </authorList>
    </citation>
    <scope>NUCLEOTIDE SEQUENCE [LARGE SCALE GENOMIC DNA]</scope>
    <source>
        <strain evidence="9 10">32-10</strain>
    </source>
</reference>
<evidence type="ECO:0000256" key="7">
    <source>
        <dbReference type="ARBA" id="ARBA00048696"/>
    </source>
</evidence>
<organism evidence="9 10">
    <name type="scientific">Anaerostipes hominis</name>
    <name type="common">ex Lee et al. 2021</name>
    <dbReference type="NCBI Taxonomy" id="2025494"/>
    <lineage>
        <taxon>Bacteria</taxon>
        <taxon>Bacillati</taxon>
        <taxon>Bacillota</taxon>
        <taxon>Clostridia</taxon>
        <taxon>Lachnospirales</taxon>
        <taxon>Lachnospiraceae</taxon>
        <taxon>Anaerostipes</taxon>
    </lineage>
</organism>
<dbReference type="RefSeq" id="WP_330606997.1">
    <property type="nucleotide sequence ID" value="NZ_BAABXW010000002.1"/>
</dbReference>
<dbReference type="PROSITE" id="PS51459">
    <property type="entry name" value="FIDO"/>
    <property type="match status" value="1"/>
</dbReference>
<dbReference type="Pfam" id="PF02661">
    <property type="entry name" value="Fic"/>
    <property type="match status" value="1"/>
</dbReference>
<keyword evidence="10" id="KW-1185">Reference proteome</keyword>
<comment type="caution">
    <text evidence="9">The sequence shown here is derived from an EMBL/GenBank/DDBJ whole genome shotgun (WGS) entry which is preliminary data.</text>
</comment>
<evidence type="ECO:0000256" key="5">
    <source>
        <dbReference type="ARBA" id="ARBA00034531"/>
    </source>
</evidence>
<dbReference type="PANTHER" id="PTHR39560:SF1">
    <property type="entry name" value="PROTEIN ADENYLYLTRANSFERASE FIC-RELATED"/>
    <property type="match status" value="1"/>
</dbReference>
<keyword evidence="3" id="KW-0547">Nucleotide-binding</keyword>
<evidence type="ECO:0000256" key="6">
    <source>
        <dbReference type="ARBA" id="ARBA00047939"/>
    </source>
</evidence>
<evidence type="ECO:0000313" key="10">
    <source>
        <dbReference type="Proteomes" id="UP001565219"/>
    </source>
</evidence>
<comment type="catalytic activity">
    <reaction evidence="7">
        <text>L-tyrosyl-[protein] + ATP = O-(5'-adenylyl)-L-tyrosyl-[protein] + diphosphate</text>
        <dbReference type="Rhea" id="RHEA:54288"/>
        <dbReference type="Rhea" id="RHEA-COMP:10136"/>
        <dbReference type="Rhea" id="RHEA-COMP:13846"/>
        <dbReference type="ChEBI" id="CHEBI:30616"/>
        <dbReference type="ChEBI" id="CHEBI:33019"/>
        <dbReference type="ChEBI" id="CHEBI:46858"/>
        <dbReference type="ChEBI" id="CHEBI:83624"/>
        <dbReference type="EC" id="2.7.7.108"/>
    </reaction>
</comment>
<dbReference type="EC" id="2.7.7.108" evidence="5"/>
<feature type="domain" description="Fido" evidence="8">
    <location>
        <begin position="1"/>
        <end position="114"/>
    </location>
</feature>
<proteinExistence type="predicted"/>
<dbReference type="SUPFAM" id="SSF140931">
    <property type="entry name" value="Fic-like"/>
    <property type="match status" value="1"/>
</dbReference>
<evidence type="ECO:0000256" key="4">
    <source>
        <dbReference type="ARBA" id="ARBA00022840"/>
    </source>
</evidence>
<keyword evidence="4" id="KW-0067">ATP-binding</keyword>
<evidence type="ECO:0000259" key="8">
    <source>
        <dbReference type="PROSITE" id="PS51459"/>
    </source>
</evidence>
<dbReference type="Proteomes" id="UP001565219">
    <property type="component" value="Unassembled WGS sequence"/>
</dbReference>
<evidence type="ECO:0000256" key="3">
    <source>
        <dbReference type="ARBA" id="ARBA00022741"/>
    </source>
</evidence>
<dbReference type="PANTHER" id="PTHR39560">
    <property type="entry name" value="PROTEIN ADENYLYLTRANSFERASE FIC-RELATED"/>
    <property type="match status" value="1"/>
</dbReference>
<keyword evidence="1" id="KW-0808">Transferase</keyword>
<evidence type="ECO:0000256" key="2">
    <source>
        <dbReference type="ARBA" id="ARBA00022695"/>
    </source>
</evidence>
<dbReference type="InterPro" id="IPR036597">
    <property type="entry name" value="Fido-like_dom_sf"/>
</dbReference>